<comment type="caution">
    <text evidence="1">The sequence shown here is derived from an EMBL/GenBank/DDBJ whole genome shotgun (WGS) entry which is preliminary data.</text>
</comment>
<name>A0A1L8QA67_PSEAH</name>
<accession>A0A1L8QA67</accession>
<dbReference type="AlphaFoldDB" id="A0A1L8QA67"/>
<reference evidence="1 2" key="1">
    <citation type="submission" date="2016-09" db="EMBL/GenBank/DDBJ databases">
        <title>Pseudonocardia autotrophica DSM535, a candidate organism with high potential of specific P450 cytochromes.</title>
        <authorList>
            <person name="Grumaz C."/>
            <person name="Vainshtein Y."/>
            <person name="Kirstahler P."/>
            <person name="Sohn K."/>
        </authorList>
    </citation>
    <scope>NUCLEOTIDE SEQUENCE [LARGE SCALE GENOMIC DNA]</scope>
    <source>
        <strain evidence="1 2">DSM 535</strain>
    </source>
</reference>
<evidence type="ECO:0000313" key="2">
    <source>
        <dbReference type="Proteomes" id="UP000194360"/>
    </source>
</evidence>
<dbReference type="Proteomes" id="UP000194360">
    <property type="component" value="Unassembled WGS sequence"/>
</dbReference>
<protein>
    <submittedName>
        <fullName evidence="1">Uncharacterized protein</fullName>
    </submittedName>
</protein>
<organism evidence="1 2">
    <name type="scientific">Pseudonocardia autotrophica</name>
    <name type="common">Amycolata autotrophica</name>
    <name type="synonym">Nocardia autotrophica</name>
    <dbReference type="NCBI Taxonomy" id="2074"/>
    <lineage>
        <taxon>Bacteria</taxon>
        <taxon>Bacillati</taxon>
        <taxon>Actinomycetota</taxon>
        <taxon>Actinomycetes</taxon>
        <taxon>Pseudonocardiales</taxon>
        <taxon>Pseudonocardiaceae</taxon>
        <taxon>Pseudonocardia</taxon>
    </lineage>
</organism>
<evidence type="ECO:0000313" key="1">
    <source>
        <dbReference type="EMBL" id="OSY35690.1"/>
    </source>
</evidence>
<gene>
    <name evidence="1" type="ORF">BG845_05901</name>
</gene>
<dbReference type="OrthoDB" id="5019437at2"/>
<dbReference type="STRING" id="2074.BG845_05901"/>
<sequence length="348" mass="38175">MEPKERRNAVARAILRWLYEEDGSYPLVEDFLASAGGEIGGERVGNDELVRTVRWLHDRKLIEGPEVDEVPYPVRLALTTAGRLMVVEQDGWVEQEAATPSAGEKPTVQIVARAFLLWLYPVESQQPTPQKFLQAPRSLIANYQIDEKLMSEAVRLLVAKGLVDGPGAWGSDIPIRVRLTDAGRICVIDHDGNVTKQATWAEVERGGGTTVDKSITTTGSGNTVVAHSDNVTLPVDPRDRPDFIIKHGRVREPGHPIVVTMTSGPQQQYVTLDVAVLKPREGIAATVSGGERSRMVRDLEREIVVDLEPPRGESDVVVEVVAVCEDVDAPGDGWTWRRAFKIPGFGVG</sequence>
<keyword evidence="2" id="KW-1185">Reference proteome</keyword>
<dbReference type="EMBL" id="MIGB01000048">
    <property type="protein sequence ID" value="OSY35690.1"/>
    <property type="molecule type" value="Genomic_DNA"/>
</dbReference>
<proteinExistence type="predicted"/>
<dbReference type="RefSeq" id="WP_073577573.1">
    <property type="nucleotide sequence ID" value="NZ_AP018920.1"/>
</dbReference>